<protein>
    <submittedName>
        <fullName evidence="5">EAL domain-containing protein</fullName>
    </submittedName>
</protein>
<dbReference type="Pfam" id="PF13185">
    <property type="entry name" value="GAF_2"/>
    <property type="match status" value="1"/>
</dbReference>
<comment type="caution">
    <text evidence="5">The sequence shown here is derived from an EMBL/GenBank/DDBJ whole genome shotgun (WGS) entry which is preliminary data.</text>
</comment>
<dbReference type="PROSITE" id="PS50883">
    <property type="entry name" value="EAL"/>
    <property type="match status" value="1"/>
</dbReference>
<dbReference type="SMART" id="SM00091">
    <property type="entry name" value="PAS"/>
    <property type="match status" value="2"/>
</dbReference>
<dbReference type="PROSITE" id="PS50887">
    <property type="entry name" value="GGDEF"/>
    <property type="match status" value="1"/>
</dbReference>
<dbReference type="InterPro" id="IPR000160">
    <property type="entry name" value="GGDEF_dom"/>
</dbReference>
<keyword evidence="6" id="KW-1185">Reference proteome</keyword>
<dbReference type="SUPFAM" id="SSF55781">
    <property type="entry name" value="GAF domain-like"/>
    <property type="match status" value="1"/>
</dbReference>
<evidence type="ECO:0000313" key="6">
    <source>
        <dbReference type="Proteomes" id="UP001431449"/>
    </source>
</evidence>
<feature type="domain" description="PAS" evidence="1">
    <location>
        <begin position="301"/>
        <end position="371"/>
    </location>
</feature>
<dbReference type="InterPro" id="IPR035965">
    <property type="entry name" value="PAS-like_dom_sf"/>
</dbReference>
<dbReference type="InterPro" id="IPR012226">
    <property type="entry name" value="Diguanyl_cyclase/Pdiesterase"/>
</dbReference>
<dbReference type="SUPFAM" id="SSF141868">
    <property type="entry name" value="EAL domain-like"/>
    <property type="match status" value="1"/>
</dbReference>
<feature type="domain" description="PAS" evidence="1">
    <location>
        <begin position="419"/>
        <end position="492"/>
    </location>
</feature>
<evidence type="ECO:0000259" key="3">
    <source>
        <dbReference type="PROSITE" id="PS50883"/>
    </source>
</evidence>
<dbReference type="RefSeq" id="WP_248209169.1">
    <property type="nucleotide sequence ID" value="NZ_JALNMH010000008.1"/>
</dbReference>
<dbReference type="Gene3D" id="3.30.450.40">
    <property type="match status" value="1"/>
</dbReference>
<dbReference type="InterPro" id="IPR029787">
    <property type="entry name" value="Nucleotide_cyclase"/>
</dbReference>
<accession>A0ABT0GIV9</accession>
<dbReference type="SMART" id="SM00052">
    <property type="entry name" value="EAL"/>
    <property type="match status" value="1"/>
</dbReference>
<organism evidence="5 6">
    <name type="scientific">Pseudomarimonas salicorniae</name>
    <dbReference type="NCBI Taxonomy" id="2933270"/>
    <lineage>
        <taxon>Bacteria</taxon>
        <taxon>Pseudomonadati</taxon>
        <taxon>Pseudomonadota</taxon>
        <taxon>Gammaproteobacteria</taxon>
        <taxon>Lysobacterales</taxon>
        <taxon>Lysobacteraceae</taxon>
        <taxon>Pseudomarimonas</taxon>
    </lineage>
</organism>
<dbReference type="InterPro" id="IPR000014">
    <property type="entry name" value="PAS"/>
</dbReference>
<dbReference type="SMART" id="SM00267">
    <property type="entry name" value="GGDEF"/>
    <property type="match status" value="1"/>
</dbReference>
<dbReference type="Pfam" id="PF08448">
    <property type="entry name" value="PAS_4"/>
    <property type="match status" value="1"/>
</dbReference>
<dbReference type="NCBIfam" id="TIGR00254">
    <property type="entry name" value="GGDEF"/>
    <property type="match status" value="1"/>
</dbReference>
<dbReference type="Gene3D" id="3.30.450.20">
    <property type="entry name" value="PAS domain"/>
    <property type="match status" value="2"/>
</dbReference>
<dbReference type="PROSITE" id="PS50113">
    <property type="entry name" value="PAC"/>
    <property type="match status" value="1"/>
</dbReference>
<evidence type="ECO:0000259" key="4">
    <source>
        <dbReference type="PROSITE" id="PS50887"/>
    </source>
</evidence>
<dbReference type="CDD" id="cd00130">
    <property type="entry name" value="PAS"/>
    <property type="match status" value="2"/>
</dbReference>
<dbReference type="EMBL" id="JALNMH010000008">
    <property type="protein sequence ID" value="MCK7594134.1"/>
    <property type="molecule type" value="Genomic_DNA"/>
</dbReference>
<gene>
    <name evidence="5" type="ORF">M0G41_10670</name>
</gene>
<evidence type="ECO:0000313" key="5">
    <source>
        <dbReference type="EMBL" id="MCK7594134.1"/>
    </source>
</evidence>
<dbReference type="CDD" id="cd01948">
    <property type="entry name" value="EAL"/>
    <property type="match status" value="1"/>
</dbReference>
<dbReference type="Proteomes" id="UP001431449">
    <property type="component" value="Unassembled WGS sequence"/>
</dbReference>
<evidence type="ECO:0000259" key="1">
    <source>
        <dbReference type="PROSITE" id="PS50112"/>
    </source>
</evidence>
<proteinExistence type="predicted"/>
<reference evidence="5" key="1">
    <citation type="submission" date="2022-04" db="EMBL/GenBank/DDBJ databases">
        <title>Lysobacter sp. CAU 1642 isolated from sea sand.</title>
        <authorList>
            <person name="Kim W."/>
        </authorList>
    </citation>
    <scope>NUCLEOTIDE SEQUENCE</scope>
    <source>
        <strain evidence="5">CAU 1642</strain>
    </source>
</reference>
<dbReference type="PANTHER" id="PTHR44757">
    <property type="entry name" value="DIGUANYLATE CYCLASE DGCP"/>
    <property type="match status" value="1"/>
</dbReference>
<dbReference type="InterPro" id="IPR013656">
    <property type="entry name" value="PAS_4"/>
</dbReference>
<feature type="domain" description="GGDEF" evidence="4">
    <location>
        <begin position="579"/>
        <end position="711"/>
    </location>
</feature>
<feature type="domain" description="PAC" evidence="2">
    <location>
        <begin position="493"/>
        <end position="547"/>
    </location>
</feature>
<dbReference type="SUPFAM" id="SSF55785">
    <property type="entry name" value="PYP-like sensor domain (PAS domain)"/>
    <property type="match status" value="2"/>
</dbReference>
<dbReference type="CDD" id="cd01949">
    <property type="entry name" value="GGDEF"/>
    <property type="match status" value="1"/>
</dbReference>
<evidence type="ECO:0000259" key="2">
    <source>
        <dbReference type="PROSITE" id="PS50113"/>
    </source>
</evidence>
<dbReference type="InterPro" id="IPR000700">
    <property type="entry name" value="PAS-assoc_C"/>
</dbReference>
<dbReference type="PROSITE" id="PS50112">
    <property type="entry name" value="PAS"/>
    <property type="match status" value="2"/>
</dbReference>
<dbReference type="SMART" id="SM00065">
    <property type="entry name" value="GAF"/>
    <property type="match status" value="1"/>
</dbReference>
<dbReference type="PANTHER" id="PTHR44757:SF2">
    <property type="entry name" value="BIOFILM ARCHITECTURE MAINTENANCE PROTEIN MBAA"/>
    <property type="match status" value="1"/>
</dbReference>
<dbReference type="InterPro" id="IPR052155">
    <property type="entry name" value="Biofilm_reg_signaling"/>
</dbReference>
<dbReference type="InterPro" id="IPR035919">
    <property type="entry name" value="EAL_sf"/>
</dbReference>
<dbReference type="NCBIfam" id="TIGR00229">
    <property type="entry name" value="sensory_box"/>
    <property type="match status" value="2"/>
</dbReference>
<dbReference type="InterPro" id="IPR001610">
    <property type="entry name" value="PAC"/>
</dbReference>
<dbReference type="InterPro" id="IPR003018">
    <property type="entry name" value="GAF"/>
</dbReference>
<dbReference type="InterPro" id="IPR029016">
    <property type="entry name" value="GAF-like_dom_sf"/>
</dbReference>
<dbReference type="PIRSF" id="PIRSF005925">
    <property type="entry name" value="Dos"/>
    <property type="match status" value="1"/>
</dbReference>
<dbReference type="Pfam" id="PF00990">
    <property type="entry name" value="GGDEF"/>
    <property type="match status" value="1"/>
</dbReference>
<sequence>MAPPQRALEALCASPVQALHLIDLACRMGQLQPWSLMLHPERIALRPEAAQLHGLPGSGPWPLRELLGCYDEASAERLAHAIRACLRHGETFDLSLPLEALDGERLSVRWAGRAGDEGVVGVLRDDTAAAGESWRERTRQRYLAAMAGGATMRPLLASMIESFEARHPGAIGSILLVDQAAGTLHPCAAAGLPADLLSRLDGVRVGGEAESEGPCGLAAYGGQRIVVPDLAADARWPGFAALAAQHGLHACWSTPVPDVNGRALATFGVYYRSPRGPGPGELRDIDALVSLVGFAVSQSALLEDVRHLLDSAAEVICVFDDHGRFVRVNRAAESLWGRSPESLVGESVDLLVHPDDRARTREEMARVMGGIPAREFPNRNVTADGRVLHMLWSGTWSPENRRMYCFGRDVSAQRRAQAQMRLLERAVESSRSGVLIADARAGDFPLLYANAAMERMTGYPREAFAGRNCRFLQGADRDQPQRKLLREALKKGRECNVVLRNYRADGSLFWNELSLTPVRDEAGAITHVLAVSNDITERRRFEEDLARAISHDAVTELPRYAALEQSALPGKADGQADGGRWWLLFIDVDRFHGVNESMGDQIGDLALRQIAQRLRDTLGGSGRLSRFAGDEFVAVVPQLDRQAVVELAECLRSAVARPISGAPFELRLTASIGISGHPEHGRTPGELLRRAEAAMAQAKREGRDVVCVYSEATMQDFEDRLSLGVHLRGAVERDELELHYQPQFSAEDGSLSSFEALVRWTRSPLGPVPPGRFVPIAESLGLMPQVGGRVLELACRQWRAWQAADLPPVPLAINVSAQQILRADFAARVAETLAEHEIPRGALQFELTESSLMESLDRVRDTLDRLRDLGISLALDDFGTGYSSLAYLKRFAFDKLKIDRSFVSDLRSEGSDAAIARTIIAIGHELGMRVSAEGVETAEQMRLLRGLGCDELQGFLLGRPESAESQLELVRTGRIALDSL</sequence>
<dbReference type="SUPFAM" id="SSF55073">
    <property type="entry name" value="Nucleotide cyclase"/>
    <property type="match status" value="1"/>
</dbReference>
<dbReference type="Pfam" id="PF00563">
    <property type="entry name" value="EAL"/>
    <property type="match status" value="1"/>
</dbReference>
<dbReference type="Gene3D" id="3.20.20.450">
    <property type="entry name" value="EAL domain"/>
    <property type="match status" value="1"/>
</dbReference>
<dbReference type="InterPro" id="IPR001633">
    <property type="entry name" value="EAL_dom"/>
</dbReference>
<dbReference type="InterPro" id="IPR043128">
    <property type="entry name" value="Rev_trsase/Diguanyl_cyclase"/>
</dbReference>
<feature type="domain" description="EAL" evidence="3">
    <location>
        <begin position="720"/>
        <end position="974"/>
    </location>
</feature>
<dbReference type="SMART" id="SM00086">
    <property type="entry name" value="PAC"/>
    <property type="match status" value="2"/>
</dbReference>
<dbReference type="Pfam" id="PF13426">
    <property type="entry name" value="PAS_9"/>
    <property type="match status" value="1"/>
</dbReference>
<name>A0ABT0GIV9_9GAMM</name>
<dbReference type="Gene3D" id="3.30.70.270">
    <property type="match status" value="1"/>
</dbReference>